<dbReference type="AlphaFoldDB" id="C5KGW7"/>
<dbReference type="Gene3D" id="3.20.170.30">
    <property type="match status" value="1"/>
</dbReference>
<proteinExistence type="inferred from homology"/>
<dbReference type="EMBL" id="GG673069">
    <property type="protein sequence ID" value="EER15829.1"/>
    <property type="molecule type" value="Genomic_DNA"/>
</dbReference>
<dbReference type="InterPro" id="IPR042081">
    <property type="entry name" value="RNA_2'-PTrans_C"/>
</dbReference>
<dbReference type="Proteomes" id="UP000007800">
    <property type="component" value="Unassembled WGS sequence"/>
</dbReference>
<accession>C5KGW7</accession>
<keyword evidence="3" id="KW-0520">NAD</keyword>
<evidence type="ECO:0000313" key="5">
    <source>
        <dbReference type="Proteomes" id="UP000007800"/>
    </source>
</evidence>
<dbReference type="OrthoDB" id="419694at2759"/>
<dbReference type="GeneID" id="9060589"/>
<reference evidence="4 5" key="1">
    <citation type="submission" date="2008-07" db="EMBL/GenBank/DDBJ databases">
        <authorList>
            <person name="El-Sayed N."/>
            <person name="Caler E."/>
            <person name="Inman J."/>
            <person name="Amedeo P."/>
            <person name="Hass B."/>
            <person name="Wortman J."/>
        </authorList>
    </citation>
    <scope>NUCLEOTIDE SEQUENCE [LARGE SCALE GENOMIC DNA]</scope>
    <source>
        <strain evidence="5">ATCC 50983 / TXsc</strain>
    </source>
</reference>
<gene>
    <name evidence="4" type="ORF">Pmar_PMAR003281</name>
</gene>
<evidence type="ECO:0000256" key="2">
    <source>
        <dbReference type="ARBA" id="ARBA00022679"/>
    </source>
</evidence>
<dbReference type="PANTHER" id="PTHR12684">
    <property type="entry name" value="PUTATIVE PHOSPHOTRANSFERASE"/>
    <property type="match status" value="1"/>
</dbReference>
<protein>
    <submittedName>
        <fullName evidence="4">Uncharacterized protein</fullName>
    </submittedName>
</protein>
<comment type="similarity">
    <text evidence="1">Belongs to the KptA/TPT1 family.</text>
</comment>
<evidence type="ECO:0000313" key="4">
    <source>
        <dbReference type="EMBL" id="EER15829.1"/>
    </source>
</evidence>
<dbReference type="GO" id="GO:0006388">
    <property type="term" value="P:tRNA splicing, via endonucleolytic cleavage and ligation"/>
    <property type="evidence" value="ECO:0007669"/>
    <property type="project" value="TreeGrafter"/>
</dbReference>
<dbReference type="InterPro" id="IPR002745">
    <property type="entry name" value="Ptrans_KptA/Tpt1"/>
</dbReference>
<dbReference type="OMA" id="ASWINIK"/>
<dbReference type="Pfam" id="PF01885">
    <property type="entry name" value="PTS_2-RNA"/>
    <property type="match status" value="1"/>
</dbReference>
<name>C5KGW7_PERM5</name>
<sequence length="151" mass="16347">MNTAPNGDLIIRATQGHSFPSSVVDPMLIMTPMSAAALPLLLVHGTYFNHWNAIVTSGGLRPMGRQHIHLVDATATLTGVVSGLRKSAEIYIYIDAKKAAEDHIVFLRSANNVYLTAGKDGVLGTQYFRKVVDVKKSATVGSEQLLEFKPL</sequence>
<evidence type="ECO:0000256" key="3">
    <source>
        <dbReference type="ARBA" id="ARBA00023027"/>
    </source>
</evidence>
<keyword evidence="5" id="KW-1185">Reference proteome</keyword>
<dbReference type="RefSeq" id="XP_002784033.1">
    <property type="nucleotide sequence ID" value="XM_002783987.1"/>
</dbReference>
<dbReference type="InParanoid" id="C5KGW7"/>
<evidence type="ECO:0000256" key="1">
    <source>
        <dbReference type="ARBA" id="ARBA00009836"/>
    </source>
</evidence>
<dbReference type="GO" id="GO:0000215">
    <property type="term" value="F:tRNA 2'-phosphotransferase activity"/>
    <property type="evidence" value="ECO:0007669"/>
    <property type="project" value="TreeGrafter"/>
</dbReference>
<keyword evidence="2" id="KW-0808">Transferase</keyword>
<organism evidence="5">
    <name type="scientific">Perkinsus marinus (strain ATCC 50983 / TXsc)</name>
    <dbReference type="NCBI Taxonomy" id="423536"/>
    <lineage>
        <taxon>Eukaryota</taxon>
        <taxon>Sar</taxon>
        <taxon>Alveolata</taxon>
        <taxon>Perkinsozoa</taxon>
        <taxon>Perkinsea</taxon>
        <taxon>Perkinsida</taxon>
        <taxon>Perkinsidae</taxon>
        <taxon>Perkinsus</taxon>
    </lineage>
</organism>
<dbReference type="SUPFAM" id="SSF56399">
    <property type="entry name" value="ADP-ribosylation"/>
    <property type="match status" value="1"/>
</dbReference>
<dbReference type="PANTHER" id="PTHR12684:SF2">
    <property type="entry name" value="TRNA 2'-PHOSPHOTRANSFERASE 1"/>
    <property type="match status" value="1"/>
</dbReference>